<evidence type="ECO:0000256" key="4">
    <source>
        <dbReference type="ARBA" id="ARBA00023014"/>
    </source>
</evidence>
<evidence type="ECO:0000256" key="1">
    <source>
        <dbReference type="ARBA" id="ARBA00022714"/>
    </source>
</evidence>
<name>A0ABP7NRF2_9BACT</name>
<protein>
    <recommendedName>
        <fullName evidence="5">Rieske domain-containing protein</fullName>
    </recommendedName>
</protein>
<sequence>MERKEFIHLFGMGAAAVLASGCLGGCASKDPDPAPGPPPVVTQVDFTLDLMAPENAALHDPARGYVYGANKQVIVVKTAAGGYAALQAPCPHQGTTIVFESGPSQFVCPNHGSVFTLDGTVVTGPANRALRRYTATQTGNLLRVTS</sequence>
<proteinExistence type="predicted"/>
<evidence type="ECO:0000313" key="6">
    <source>
        <dbReference type="EMBL" id="GAA3952621.1"/>
    </source>
</evidence>
<feature type="domain" description="Rieske" evidence="5">
    <location>
        <begin position="53"/>
        <end position="144"/>
    </location>
</feature>
<dbReference type="InterPro" id="IPR036922">
    <property type="entry name" value="Rieske_2Fe-2S_sf"/>
</dbReference>
<reference evidence="7" key="1">
    <citation type="journal article" date="2019" name="Int. J. Syst. Evol. Microbiol.">
        <title>The Global Catalogue of Microorganisms (GCM) 10K type strain sequencing project: providing services to taxonomists for standard genome sequencing and annotation.</title>
        <authorList>
            <consortium name="The Broad Institute Genomics Platform"/>
            <consortium name="The Broad Institute Genome Sequencing Center for Infectious Disease"/>
            <person name="Wu L."/>
            <person name="Ma J."/>
        </authorList>
    </citation>
    <scope>NUCLEOTIDE SEQUENCE [LARGE SCALE GENOMIC DNA]</scope>
    <source>
        <strain evidence="7">JCM 17214</strain>
    </source>
</reference>
<dbReference type="Proteomes" id="UP001499909">
    <property type="component" value="Unassembled WGS sequence"/>
</dbReference>
<dbReference type="CDD" id="cd03467">
    <property type="entry name" value="Rieske"/>
    <property type="match status" value="1"/>
</dbReference>
<dbReference type="Gene3D" id="2.102.10.10">
    <property type="entry name" value="Rieske [2Fe-2S] iron-sulphur domain"/>
    <property type="match status" value="1"/>
</dbReference>
<keyword evidence="3" id="KW-0408">Iron</keyword>
<keyword evidence="7" id="KW-1185">Reference proteome</keyword>
<dbReference type="PROSITE" id="PS51296">
    <property type="entry name" value="RIESKE"/>
    <property type="match status" value="1"/>
</dbReference>
<keyword evidence="2" id="KW-0479">Metal-binding</keyword>
<comment type="caution">
    <text evidence="6">The sequence shown here is derived from an EMBL/GenBank/DDBJ whole genome shotgun (WGS) entry which is preliminary data.</text>
</comment>
<dbReference type="InterPro" id="IPR017941">
    <property type="entry name" value="Rieske_2Fe-2S"/>
</dbReference>
<evidence type="ECO:0000256" key="3">
    <source>
        <dbReference type="ARBA" id="ARBA00023004"/>
    </source>
</evidence>
<dbReference type="SUPFAM" id="SSF50022">
    <property type="entry name" value="ISP domain"/>
    <property type="match status" value="1"/>
</dbReference>
<gene>
    <name evidence="6" type="ORF">GCM10022406_37920</name>
</gene>
<dbReference type="RefSeq" id="WP_345117401.1">
    <property type="nucleotide sequence ID" value="NZ_BAABDH010000111.1"/>
</dbReference>
<keyword evidence="4" id="KW-0411">Iron-sulfur</keyword>
<evidence type="ECO:0000313" key="7">
    <source>
        <dbReference type="Proteomes" id="UP001499909"/>
    </source>
</evidence>
<dbReference type="Pfam" id="PF00355">
    <property type="entry name" value="Rieske"/>
    <property type="match status" value="1"/>
</dbReference>
<dbReference type="EMBL" id="BAABDH010000111">
    <property type="protein sequence ID" value="GAA3952621.1"/>
    <property type="molecule type" value="Genomic_DNA"/>
</dbReference>
<evidence type="ECO:0000256" key="2">
    <source>
        <dbReference type="ARBA" id="ARBA00022723"/>
    </source>
</evidence>
<evidence type="ECO:0000259" key="5">
    <source>
        <dbReference type="PROSITE" id="PS51296"/>
    </source>
</evidence>
<organism evidence="6 7">
    <name type="scientific">Hymenobacter algoricola</name>
    <dbReference type="NCBI Taxonomy" id="486267"/>
    <lineage>
        <taxon>Bacteria</taxon>
        <taxon>Pseudomonadati</taxon>
        <taxon>Bacteroidota</taxon>
        <taxon>Cytophagia</taxon>
        <taxon>Cytophagales</taxon>
        <taxon>Hymenobacteraceae</taxon>
        <taxon>Hymenobacter</taxon>
    </lineage>
</organism>
<accession>A0ABP7NRF2</accession>
<keyword evidence="1" id="KW-0001">2Fe-2S</keyword>
<dbReference type="PROSITE" id="PS51257">
    <property type="entry name" value="PROKAR_LIPOPROTEIN"/>
    <property type="match status" value="1"/>
</dbReference>